<dbReference type="Proteomes" id="UP000095009">
    <property type="component" value="Unassembled WGS sequence"/>
</dbReference>
<evidence type="ECO:0000259" key="5">
    <source>
        <dbReference type="PROSITE" id="PS51700"/>
    </source>
</evidence>
<keyword evidence="3" id="KW-0378">Hydrolase</keyword>
<dbReference type="EC" id="3.4.22.49" evidence="2"/>
<dbReference type="InterPro" id="IPR005314">
    <property type="entry name" value="Peptidase_C50"/>
</dbReference>
<dbReference type="Pfam" id="PF03568">
    <property type="entry name" value="Separin_C"/>
    <property type="match status" value="1"/>
</dbReference>
<keyword evidence="7" id="KW-1185">Reference proteome</keyword>
<sequence length="1965" mass="222781">MEASLLHELSSCTKGTLVKIGNYFQWPVLRAQPRTRTRSSSLLTARENNPGGTEIGILKEKRSLALRIIKLSTELLGESSKLRKVDNGNTLTREQEHVIENIAMACSYAITFLKNIEGLVNSPVFEIEKLQCNLLFKLIDNDLVRAAYAEIFLLYKRLLCTLSTKNDPNEKLTSISTNTCTGGTKRTSNPNLAIILAIKPVDKDISEVLVNLVVTMHVCLLKCFYRSMGVMKVKTLSINDIVLAFNLENGPHSWCNRLSPTVRNQKVTFLAKILFAISDKAVIEESIALQILALSIVPEIDSTWMKVLISSLNQLFKLFKNRQEEMKDMEGIDNLISRFSAYASTYGLPGELGNWESLEFKSQDYTNSNDIDTKSICKLLYIPETILRENCQKLSEIFSNESISSFGNEIKIHKYISSFFQSLVKLSCQFQDNKEALGAVINIMRFYENVFNTRAFGDETMNEIIKFAIVLLDWCAILCKNQNSLLVFNDYQVLYENCFAIASKLNDTKRQLHSSNALYNIGHKLWGVGLKDSAVDCWARSLYMHPRDAETKKYLTKLECYSIGLLDTDNPIEAINVLSESLSTFLGNQVNFSLHKPIGILFVDDFASGILHLIAKIIIEHPDLYPEFQVRNLIKGVILERLLWCISTSTKPGRGRIATLIFDRIEQIYTIDDFPLRYLRALNAFISCVSPAQIENYLDNIYECFQMVNDFDFREDEILEKSAAYIMANTLLRINLLHRDDPSKVLQELSNVVALYSKILPRYNEDQSFIDKPEYFMSNCLTVIGFLDFHGLHVHKLKIANLLDKHVHQEMEKNSLTIYNSITKSYLALGFTGYAAGTLIQSKPFLKSNEVSVPIHDILIWYLLEVEFLAMVGSVSLARKKLGQLKTYVEDDQYMSLPFTAGIGNSEKPWQYHNRIYLFGYSAYIASILCLEEGNIEESFRHARKSLKISSWLLSQLAESKGPSAKLSSNESNVRLWQTMSLINTDQIHLALLLCHMGNSREAEYYLQEAQKSCETMNCPLRMATIQITMGEFYTRLDRYELGLTLLRKAENFLSEVESVDHNVVRLWYAYALFFQKNQQFSEEMSYYEKIGFAIDSIISNSGIGYPNMNYDASTALPSITERVSRLSIPADFQQANAIEHNNSVQMSGIDRFKGLVLRSKVFSLGLQDGVEEAIQVLSEESVISNNIHDSILQSVIEARNYLLLARKMLAFNPAFPSLQESAISIPAVASKSLGLNRRPSTATSPSQNRLTRSVTRLRSVGTEASRHFVGLTESTLLPSPALQADSKLIELSDVTKAIHNLQKARDLILSYFNQFFPICSSSEIFQISNLFGNITVLLSAISDHNASFMLGGIINEERFSSKNGVLTPMLTNYFLELSKGYALDKDKVILELLSRQSYDGNWFVDICSSQDDESVKYQTPKRVNNNQQSSTNNLITPKTGAKFKFSTDKFRREYIDIIPHQWYVISINCCPDTGDLLITRFEAYKTPFMLRLPLIRHATRNNNKALYSVDGGLVELRDIINKSDATALATTLSHIRTREDRENWWSERYKLDDRLKSFLDIVETNWLGGFKGIFTPKIFNHSLKERFKFEVIEILSRHLESRKSNSKPCSAPSYHDAFRSPTSCNKNPFTGTLDTEGTTPIVEVHDKVFELFLGLGDPYKLESSEIMDDLVYFLLDILHFHGEMISYDESEIGDIASNIKIDIEKMMSHFYKESYFQEFNGFEHCILILDKKCQEIPWESIPCLRNLSVSRIPSLSVLKSQISLFTNKVDGGDFRVSKNKGCYILNPSLDLVRTQERLKPRLEAIRGKWTGFVSQVPSEEALSKALETNDMLVYIGHGGGDQYIRSSKIKSLKRCCPTLLLGCSSGTLKTAGEFEPYGTPISYLIAGCPMVVANLWDVTDKDIDKLSISMMEKWGLMIDNNEPDNGESGMSITQGLSESRDICKLRYLNGASTVVYGLPLKLKE</sequence>
<reference evidence="6 7" key="1">
    <citation type="journal article" date="2016" name="Proc. Natl. Acad. Sci. U.S.A.">
        <title>Comparative genomics of biotechnologically important yeasts.</title>
        <authorList>
            <person name="Riley R."/>
            <person name="Haridas S."/>
            <person name="Wolfe K.H."/>
            <person name="Lopes M.R."/>
            <person name="Hittinger C.T."/>
            <person name="Goeker M."/>
            <person name="Salamov A.A."/>
            <person name="Wisecaver J.H."/>
            <person name="Long T.M."/>
            <person name="Calvey C.H."/>
            <person name="Aerts A.L."/>
            <person name="Barry K.W."/>
            <person name="Choi C."/>
            <person name="Clum A."/>
            <person name="Coughlan A.Y."/>
            <person name="Deshpande S."/>
            <person name="Douglass A.P."/>
            <person name="Hanson S.J."/>
            <person name="Klenk H.-P."/>
            <person name="LaButti K.M."/>
            <person name="Lapidus A."/>
            <person name="Lindquist E.A."/>
            <person name="Lipzen A.M."/>
            <person name="Meier-Kolthoff J.P."/>
            <person name="Ohm R.A."/>
            <person name="Otillar R.P."/>
            <person name="Pangilinan J.L."/>
            <person name="Peng Y."/>
            <person name="Rokas A."/>
            <person name="Rosa C.A."/>
            <person name="Scheuner C."/>
            <person name="Sibirny A.A."/>
            <person name="Slot J.C."/>
            <person name="Stielow J.B."/>
            <person name="Sun H."/>
            <person name="Kurtzman C.P."/>
            <person name="Blackwell M."/>
            <person name="Grigoriev I.V."/>
            <person name="Jeffries T.W."/>
        </authorList>
    </citation>
    <scope>NUCLEOTIDE SEQUENCE [LARGE SCALE GENOMIC DNA]</scope>
    <source>
        <strain evidence="6 7">DSM 6958</strain>
    </source>
</reference>
<dbReference type="PROSITE" id="PS51700">
    <property type="entry name" value="SEPARIN"/>
    <property type="match status" value="1"/>
</dbReference>
<dbReference type="InterPro" id="IPR030397">
    <property type="entry name" value="SEPARIN_core_dom"/>
</dbReference>
<dbReference type="GO" id="GO:0006508">
    <property type="term" value="P:proteolysis"/>
    <property type="evidence" value="ECO:0007669"/>
    <property type="project" value="InterPro"/>
</dbReference>
<evidence type="ECO:0000256" key="2">
    <source>
        <dbReference type="ARBA" id="ARBA00012489"/>
    </source>
</evidence>
<proteinExistence type="predicted"/>
<evidence type="ECO:0000256" key="1">
    <source>
        <dbReference type="ARBA" id="ARBA00000451"/>
    </source>
</evidence>
<evidence type="ECO:0000313" key="6">
    <source>
        <dbReference type="EMBL" id="ODQ68201.1"/>
    </source>
</evidence>
<gene>
    <name evidence="6" type="ORF">NADFUDRAFT_39597</name>
</gene>
<evidence type="ECO:0000313" key="7">
    <source>
        <dbReference type="Proteomes" id="UP000095009"/>
    </source>
</evidence>
<dbReference type="SUPFAM" id="SSF48452">
    <property type="entry name" value="TPR-like"/>
    <property type="match status" value="1"/>
</dbReference>
<dbReference type="GO" id="GO:0072686">
    <property type="term" value="C:mitotic spindle"/>
    <property type="evidence" value="ECO:0007669"/>
    <property type="project" value="TreeGrafter"/>
</dbReference>
<dbReference type="InterPro" id="IPR011990">
    <property type="entry name" value="TPR-like_helical_dom_sf"/>
</dbReference>
<dbReference type="GO" id="GO:0044732">
    <property type="term" value="C:mitotic spindle pole body"/>
    <property type="evidence" value="ECO:0007669"/>
    <property type="project" value="TreeGrafter"/>
</dbReference>
<dbReference type="GO" id="GO:0005737">
    <property type="term" value="C:cytoplasm"/>
    <property type="evidence" value="ECO:0007669"/>
    <property type="project" value="TreeGrafter"/>
</dbReference>
<name>A0A1E3PS02_9ASCO</name>
<dbReference type="OrthoDB" id="10255632at2759"/>
<organism evidence="6 7">
    <name type="scientific">Nadsonia fulvescens var. elongata DSM 6958</name>
    <dbReference type="NCBI Taxonomy" id="857566"/>
    <lineage>
        <taxon>Eukaryota</taxon>
        <taxon>Fungi</taxon>
        <taxon>Dikarya</taxon>
        <taxon>Ascomycota</taxon>
        <taxon>Saccharomycotina</taxon>
        <taxon>Dipodascomycetes</taxon>
        <taxon>Dipodascales</taxon>
        <taxon>Dipodascales incertae sedis</taxon>
        <taxon>Nadsonia</taxon>
    </lineage>
</organism>
<dbReference type="GO" id="GO:0051307">
    <property type="term" value="P:meiotic chromosome separation"/>
    <property type="evidence" value="ECO:0007669"/>
    <property type="project" value="TreeGrafter"/>
</dbReference>
<protein>
    <recommendedName>
        <fullName evidence="2">separase</fullName>
        <ecNumber evidence="2">3.4.22.49</ecNumber>
    </recommendedName>
</protein>
<accession>A0A1E3PS02</accession>
<evidence type="ECO:0000256" key="3">
    <source>
        <dbReference type="ARBA" id="ARBA00022801"/>
    </source>
</evidence>
<dbReference type="PANTHER" id="PTHR12792">
    <property type="entry name" value="EXTRA SPINDLE POLES 1-RELATED"/>
    <property type="match status" value="1"/>
</dbReference>
<dbReference type="STRING" id="857566.A0A1E3PS02"/>
<evidence type="ECO:0000256" key="4">
    <source>
        <dbReference type="ARBA" id="ARBA00022829"/>
    </source>
</evidence>
<dbReference type="PANTHER" id="PTHR12792:SF0">
    <property type="entry name" value="SEPARIN"/>
    <property type="match status" value="1"/>
</dbReference>
<comment type="catalytic activity">
    <reaction evidence="1">
        <text>All bonds known to be hydrolyzed by this endopeptidase have arginine in P1 and an acidic residue in P4. P6 is often occupied by an acidic residue or by a hydroxy-amino-acid residue, the phosphorylation of which enhances cleavage.</text>
        <dbReference type="EC" id="3.4.22.49"/>
    </reaction>
</comment>
<keyword evidence="4" id="KW-0159">Chromosome partition</keyword>
<dbReference type="EMBL" id="KV454406">
    <property type="protein sequence ID" value="ODQ68201.1"/>
    <property type="molecule type" value="Genomic_DNA"/>
</dbReference>
<dbReference type="GO" id="GO:0004197">
    <property type="term" value="F:cysteine-type endopeptidase activity"/>
    <property type="evidence" value="ECO:0007669"/>
    <property type="project" value="InterPro"/>
</dbReference>
<feature type="domain" description="Peptidase C50" evidence="5">
    <location>
        <begin position="1779"/>
        <end position="1875"/>
    </location>
</feature>
<dbReference type="Gene3D" id="1.25.40.10">
    <property type="entry name" value="Tetratricopeptide repeat domain"/>
    <property type="match status" value="1"/>
</dbReference>
<dbReference type="GO" id="GO:0005634">
    <property type="term" value="C:nucleus"/>
    <property type="evidence" value="ECO:0007669"/>
    <property type="project" value="InterPro"/>
</dbReference>